<evidence type="ECO:0000256" key="3">
    <source>
        <dbReference type="ARBA" id="ARBA00023125"/>
    </source>
</evidence>
<dbReference type="InterPro" id="IPR036390">
    <property type="entry name" value="WH_DNA-bd_sf"/>
</dbReference>
<dbReference type="Proteomes" id="UP001596174">
    <property type="component" value="Unassembled WGS sequence"/>
</dbReference>
<dbReference type="SUPFAM" id="SSF46785">
    <property type="entry name" value="Winged helix' DNA-binding domain"/>
    <property type="match status" value="1"/>
</dbReference>
<evidence type="ECO:0000313" key="5">
    <source>
        <dbReference type="EMBL" id="MFC5907866.1"/>
    </source>
</evidence>
<comment type="similarity">
    <text evidence="1">Belongs to the BlaI transcriptional regulatory family.</text>
</comment>
<dbReference type="RefSeq" id="WP_380582722.1">
    <property type="nucleotide sequence ID" value="NZ_JBHSQJ010000045.1"/>
</dbReference>
<keyword evidence="6" id="KW-1185">Reference proteome</keyword>
<dbReference type="EMBL" id="JBHSQJ010000045">
    <property type="protein sequence ID" value="MFC5907866.1"/>
    <property type="molecule type" value="Genomic_DNA"/>
</dbReference>
<gene>
    <name evidence="5" type="ORF">ACFP3V_11640</name>
</gene>
<evidence type="ECO:0000256" key="2">
    <source>
        <dbReference type="ARBA" id="ARBA00023015"/>
    </source>
</evidence>
<keyword evidence="3" id="KW-0238">DNA-binding</keyword>
<dbReference type="Gene3D" id="1.10.10.10">
    <property type="entry name" value="Winged helix-like DNA-binding domain superfamily/Winged helix DNA-binding domain"/>
    <property type="match status" value="1"/>
</dbReference>
<protein>
    <submittedName>
        <fullName evidence="5">BlaI/MecI/CopY family transcriptional regulator</fullName>
    </submittedName>
</protein>
<reference evidence="6" key="1">
    <citation type="journal article" date="2019" name="Int. J. Syst. Evol. Microbiol.">
        <title>The Global Catalogue of Microorganisms (GCM) 10K type strain sequencing project: providing services to taxonomists for standard genome sequencing and annotation.</title>
        <authorList>
            <consortium name="The Broad Institute Genomics Platform"/>
            <consortium name="The Broad Institute Genome Sequencing Center for Infectious Disease"/>
            <person name="Wu L."/>
            <person name="Ma J."/>
        </authorList>
    </citation>
    <scope>NUCLEOTIDE SEQUENCE [LARGE SCALE GENOMIC DNA]</scope>
    <source>
        <strain evidence="6">JCM 4816</strain>
    </source>
</reference>
<keyword evidence="2" id="KW-0805">Transcription regulation</keyword>
<evidence type="ECO:0000256" key="4">
    <source>
        <dbReference type="ARBA" id="ARBA00023163"/>
    </source>
</evidence>
<accession>A0ABW1G3Z6</accession>
<evidence type="ECO:0000256" key="1">
    <source>
        <dbReference type="ARBA" id="ARBA00011046"/>
    </source>
</evidence>
<dbReference type="InterPro" id="IPR005650">
    <property type="entry name" value="BlaI_family"/>
</dbReference>
<dbReference type="InterPro" id="IPR036388">
    <property type="entry name" value="WH-like_DNA-bd_sf"/>
</dbReference>
<comment type="caution">
    <text evidence="5">The sequence shown here is derived from an EMBL/GenBank/DDBJ whole genome shotgun (WGS) entry which is preliminary data.</text>
</comment>
<evidence type="ECO:0000313" key="6">
    <source>
        <dbReference type="Proteomes" id="UP001596174"/>
    </source>
</evidence>
<proteinExistence type="inferred from homology"/>
<sequence length="133" mass="14053">MSESGAVGPQRRHPGELEAGVLGVLWAGDGPLTPADIQRALGGGLARTTVNTILARLLEKGVVVRSRAGRAFAYAPAEDGRDAPALAARRMRSELEKETDRHSVLARFVSGLSAEDERLLRSLLATAGEDEPA</sequence>
<keyword evidence="4" id="KW-0804">Transcription</keyword>
<name>A0ABW1G3Z6_9ACTN</name>
<organism evidence="5 6">
    <name type="scientific">Streptacidiphilus monticola</name>
    <dbReference type="NCBI Taxonomy" id="2161674"/>
    <lineage>
        <taxon>Bacteria</taxon>
        <taxon>Bacillati</taxon>
        <taxon>Actinomycetota</taxon>
        <taxon>Actinomycetes</taxon>
        <taxon>Kitasatosporales</taxon>
        <taxon>Streptomycetaceae</taxon>
        <taxon>Streptacidiphilus</taxon>
    </lineage>
</organism>
<dbReference type="Pfam" id="PF03965">
    <property type="entry name" value="Penicillinase_R"/>
    <property type="match status" value="1"/>
</dbReference>